<accession>A0A0H2XST4</accession>
<dbReference type="HOGENOM" id="CLU_078806_0_0_4"/>
<dbReference type="AlphaFoldDB" id="A0A0H2XST4"/>
<reference evidence="2" key="1">
    <citation type="submission" date="2006-05" db="EMBL/GenBank/DDBJ databases">
        <title>Complete sequence of chromosome 1 of Burkholderia cenocepacia AU 1054.</title>
        <authorList>
            <consortium name="US DOE Joint Genome Institute"/>
            <person name="Copeland A."/>
            <person name="Lucas S."/>
            <person name="Lapidus A."/>
            <person name="Barry K."/>
            <person name="Detter J.C."/>
            <person name="Glavina del Rio T."/>
            <person name="Hammon N."/>
            <person name="Israni S."/>
            <person name="Dalin E."/>
            <person name="Tice H."/>
            <person name="Pitluck S."/>
            <person name="Chain P."/>
            <person name="Malfatti S."/>
            <person name="Shin M."/>
            <person name="Vergez L."/>
            <person name="Schmutz J."/>
            <person name="Larimer F."/>
            <person name="Land M."/>
            <person name="Hauser L."/>
            <person name="Kyrpides N."/>
            <person name="Lykidis A."/>
            <person name="LiPuma J.J."/>
            <person name="Konstantinidis K."/>
            <person name="Tiedje J.M."/>
            <person name="Richardson P."/>
        </authorList>
    </citation>
    <scope>NUCLEOTIDE SEQUENCE [LARGE SCALE GENOMIC DNA]</scope>
    <source>
        <strain evidence="2">AU 1054</strain>
    </source>
</reference>
<dbReference type="EMBL" id="CP000378">
    <property type="protein sequence ID" value="ABF77777.1"/>
    <property type="molecule type" value="Genomic_DNA"/>
</dbReference>
<name>A0A0H2XST4_BURO1</name>
<gene>
    <name evidence="2" type="ordered locus">Bcen_2881</name>
</gene>
<sequence>MMVSRKTRNINRDLAHLRAGEQYLLGLPLNTIQPQRLERAGLGAHPANGTRVLPPATGGAASRRNANGFDIIHRDQPKETRYRQISWTWTEHHGRDTVEKTGVKDVPYLRYPRTSIPPYAVELQIQTRRDGASFVVAGPFTVGSELDAVATNTANVFCEQFGGYEILNVTLGAWVATPVRRLNWELLPPGRNPWLSAKPALDRIVSSAPAGNRDVIAARFAAIGSHSPDFVAVGAAGFDGYAVFGFPRQGFCLLESRQVNNATYVLSDTDWERVSQMSKAEILSAGAHQRRLIHTRNWFDELELMFASPGRRTA</sequence>
<evidence type="ECO:0000313" key="2">
    <source>
        <dbReference type="EMBL" id="ABF77777.1"/>
    </source>
</evidence>
<evidence type="ECO:0000256" key="1">
    <source>
        <dbReference type="SAM" id="MobiDB-lite"/>
    </source>
</evidence>
<protein>
    <submittedName>
        <fullName evidence="2">Uncharacterized protein</fullName>
    </submittedName>
</protein>
<proteinExistence type="predicted"/>
<organism evidence="2">
    <name type="scientific">Burkholderia orbicola (strain AU 1054)</name>
    <dbReference type="NCBI Taxonomy" id="331271"/>
    <lineage>
        <taxon>Bacteria</taxon>
        <taxon>Pseudomonadati</taxon>
        <taxon>Pseudomonadota</taxon>
        <taxon>Betaproteobacteria</taxon>
        <taxon>Burkholderiales</taxon>
        <taxon>Burkholderiaceae</taxon>
        <taxon>Burkholderia</taxon>
        <taxon>Burkholderia cepacia complex</taxon>
        <taxon>Burkholderia orbicola</taxon>
    </lineage>
</organism>
<feature type="region of interest" description="Disordered" evidence="1">
    <location>
        <begin position="44"/>
        <end position="68"/>
    </location>
</feature>